<dbReference type="InterPro" id="IPR001870">
    <property type="entry name" value="B30.2/SPRY"/>
</dbReference>
<dbReference type="InterPro" id="IPR050143">
    <property type="entry name" value="TRIM/RBCC"/>
</dbReference>
<dbReference type="InterPro" id="IPR000315">
    <property type="entry name" value="Znf_B-box"/>
</dbReference>
<dbReference type="GeneTree" id="ENSGT00940000162409"/>
<dbReference type="InterPro" id="IPR017907">
    <property type="entry name" value="Znf_RING_CS"/>
</dbReference>
<reference evidence="9" key="3">
    <citation type="submission" date="2025-09" db="UniProtKB">
        <authorList>
            <consortium name="Ensembl"/>
        </authorList>
    </citation>
    <scope>IDENTIFICATION</scope>
</reference>
<organism evidence="9 10">
    <name type="scientific">Myotis lucifugus</name>
    <name type="common">Little brown bat</name>
    <dbReference type="NCBI Taxonomy" id="59463"/>
    <lineage>
        <taxon>Eukaryota</taxon>
        <taxon>Metazoa</taxon>
        <taxon>Chordata</taxon>
        <taxon>Craniata</taxon>
        <taxon>Vertebrata</taxon>
        <taxon>Euteleostomi</taxon>
        <taxon>Mammalia</taxon>
        <taxon>Eutheria</taxon>
        <taxon>Laurasiatheria</taxon>
        <taxon>Chiroptera</taxon>
        <taxon>Yangochiroptera</taxon>
        <taxon>Vespertilionidae</taxon>
        <taxon>Myotis</taxon>
    </lineage>
</organism>
<dbReference type="STRING" id="59463.ENSMLUP00000016514"/>
<dbReference type="Pfam" id="PF15227">
    <property type="entry name" value="zf-C3HC4_4"/>
    <property type="match status" value="1"/>
</dbReference>
<dbReference type="InterPro" id="IPR043136">
    <property type="entry name" value="B30.2/SPRY_sf"/>
</dbReference>
<dbReference type="Gene3D" id="2.60.120.920">
    <property type="match status" value="1"/>
</dbReference>
<protein>
    <submittedName>
        <fullName evidence="9">Uncharacterized protein</fullName>
    </submittedName>
</protein>
<feature type="domain" description="B30.2/SPRY" evidence="8">
    <location>
        <begin position="270"/>
        <end position="466"/>
    </location>
</feature>
<dbReference type="InterPro" id="IPR013083">
    <property type="entry name" value="Znf_RING/FYVE/PHD"/>
</dbReference>
<evidence type="ECO:0000256" key="5">
    <source>
        <dbReference type="SAM" id="Coils"/>
    </source>
</evidence>
<evidence type="ECO:0000259" key="6">
    <source>
        <dbReference type="PROSITE" id="PS50089"/>
    </source>
</evidence>
<dbReference type="SUPFAM" id="SSF49899">
    <property type="entry name" value="Concanavalin A-like lectins/glucanases"/>
    <property type="match status" value="1"/>
</dbReference>
<dbReference type="SUPFAM" id="SSF57850">
    <property type="entry name" value="RING/U-box"/>
    <property type="match status" value="1"/>
</dbReference>
<dbReference type="InterPro" id="IPR003877">
    <property type="entry name" value="SPRY_dom"/>
</dbReference>
<keyword evidence="2 4" id="KW-0863">Zinc-finger</keyword>
<dbReference type="GO" id="GO:0008270">
    <property type="term" value="F:zinc ion binding"/>
    <property type="evidence" value="ECO:0007669"/>
    <property type="project" value="UniProtKB-KW"/>
</dbReference>
<feature type="coiled-coil region" evidence="5">
    <location>
        <begin position="199"/>
        <end position="230"/>
    </location>
</feature>
<keyword evidence="5" id="KW-0175">Coiled coil</keyword>
<dbReference type="eggNOG" id="KOG2177">
    <property type="taxonomic scope" value="Eukaryota"/>
</dbReference>
<dbReference type="AlphaFoldDB" id="G1PYI2"/>
<dbReference type="SMART" id="SM00184">
    <property type="entry name" value="RING"/>
    <property type="match status" value="1"/>
</dbReference>
<evidence type="ECO:0000259" key="8">
    <source>
        <dbReference type="PROSITE" id="PS50188"/>
    </source>
</evidence>
<accession>G1PYI2</accession>
<dbReference type="Proteomes" id="UP000001074">
    <property type="component" value="Unassembled WGS sequence"/>
</dbReference>
<dbReference type="PROSITE" id="PS50089">
    <property type="entry name" value="ZF_RING_2"/>
    <property type="match status" value="1"/>
</dbReference>
<reference evidence="9 10" key="1">
    <citation type="journal article" date="2011" name="Nature">
        <title>A high-resolution map of human evolutionary constraint using 29 mammals.</title>
        <authorList>
            <person name="Lindblad-Toh K."/>
            <person name="Garber M."/>
            <person name="Zuk O."/>
            <person name="Lin M.F."/>
            <person name="Parker B.J."/>
            <person name="Washietl S."/>
            <person name="Kheradpour P."/>
            <person name="Ernst J."/>
            <person name="Jordan G."/>
            <person name="Mauceli E."/>
            <person name="Ward L.D."/>
            <person name="Lowe C.B."/>
            <person name="Holloway A.K."/>
            <person name="Clamp M."/>
            <person name="Gnerre S."/>
            <person name="Alfoldi J."/>
            <person name="Beal K."/>
            <person name="Chang J."/>
            <person name="Clawson H."/>
            <person name="Cuff J."/>
            <person name="Di Palma F."/>
            <person name="Fitzgerald S."/>
            <person name="Flicek P."/>
            <person name="Guttman M."/>
            <person name="Hubisz M.J."/>
            <person name="Jaffe D.B."/>
            <person name="Jungreis I."/>
            <person name="Kent W.J."/>
            <person name="Kostka D."/>
            <person name="Lara M."/>
            <person name="Martins A.L."/>
            <person name="Massingham T."/>
            <person name="Moltke I."/>
            <person name="Raney B.J."/>
            <person name="Rasmussen M.D."/>
            <person name="Robinson J."/>
            <person name="Stark A."/>
            <person name="Vilella A.J."/>
            <person name="Wen J."/>
            <person name="Xie X."/>
            <person name="Zody M.C."/>
            <person name="Baldwin J."/>
            <person name="Bloom T."/>
            <person name="Chin C.W."/>
            <person name="Heiman D."/>
            <person name="Nicol R."/>
            <person name="Nusbaum C."/>
            <person name="Young S."/>
            <person name="Wilkinson J."/>
            <person name="Worley K.C."/>
            <person name="Kovar C.L."/>
            <person name="Muzny D.M."/>
            <person name="Gibbs R.A."/>
            <person name="Cree A."/>
            <person name="Dihn H.H."/>
            <person name="Fowler G."/>
            <person name="Jhangiani S."/>
            <person name="Joshi V."/>
            <person name="Lee S."/>
            <person name="Lewis L.R."/>
            <person name="Nazareth L.V."/>
            <person name="Okwuonu G."/>
            <person name="Santibanez J."/>
            <person name="Warren W.C."/>
            <person name="Mardis E.R."/>
            <person name="Weinstock G.M."/>
            <person name="Wilson R.K."/>
            <person name="Delehaunty K."/>
            <person name="Dooling D."/>
            <person name="Fronik C."/>
            <person name="Fulton L."/>
            <person name="Fulton B."/>
            <person name="Graves T."/>
            <person name="Minx P."/>
            <person name="Sodergren E."/>
            <person name="Birney E."/>
            <person name="Margulies E.H."/>
            <person name="Herrero J."/>
            <person name="Green E.D."/>
            <person name="Haussler D."/>
            <person name="Siepel A."/>
            <person name="Goldman N."/>
            <person name="Pollard K.S."/>
            <person name="Pedersen J.S."/>
            <person name="Lander E.S."/>
            <person name="Kellis M."/>
        </authorList>
    </citation>
    <scope>NUCLEOTIDE SEQUENCE [LARGE SCALE GENOMIC DNA]</scope>
</reference>
<dbReference type="Gene3D" id="3.30.160.60">
    <property type="entry name" value="Classic Zinc Finger"/>
    <property type="match status" value="1"/>
</dbReference>
<feature type="domain" description="B box-type" evidence="7">
    <location>
        <begin position="89"/>
        <end position="130"/>
    </location>
</feature>
<dbReference type="InterPro" id="IPR001841">
    <property type="entry name" value="Znf_RING"/>
</dbReference>
<dbReference type="InterPro" id="IPR003879">
    <property type="entry name" value="Butyrophylin_SPRY"/>
</dbReference>
<reference evidence="9" key="2">
    <citation type="submission" date="2025-08" db="UniProtKB">
        <authorList>
            <consortium name="Ensembl"/>
        </authorList>
    </citation>
    <scope>IDENTIFICATION</scope>
</reference>
<dbReference type="Gene3D" id="3.30.40.10">
    <property type="entry name" value="Zinc/RING finger domain, C3HC4 (zinc finger)"/>
    <property type="match status" value="1"/>
</dbReference>
<keyword evidence="3" id="KW-0862">Zinc</keyword>
<dbReference type="InParanoid" id="G1PYI2"/>
<keyword evidence="10" id="KW-1185">Reference proteome</keyword>
<evidence type="ECO:0000256" key="4">
    <source>
        <dbReference type="PROSITE-ProRule" id="PRU00024"/>
    </source>
</evidence>
<sequence length="470" mass="54250">LECMDLLQVMQNELTCTICMNYFLDPVTLDCGHSFCRPCLFLSWDATQTPMCCPHCRQVSKKSDLKTNTQLRNMASLARQARDDPVDGSQEQICEAHDAAKWVFCDADKNLLCGLCSDSLEHMLHNHRPTQRAAEEFREKLLKRMADLWNMSKQLQNNLKLETCKAESLEEYVDIRKVMIRAEYQKLHQFLCEEERLHLVVMEKEANEYLDKLEESKIRIIQQIENQREMFRELKDMCHKSDVELLQDLGTVMERTELVQNQMPQLVNPDLTSWCSTGLLDMLSRFKVDNVLTAETISQIMSLSEDVRGVLFGNNHHTMPREPQRVRSFAAWGNHTFISGRHYWEVDVPRSSNWVLGVCKDILIRESDFIIDFKESSLLFALKLNDHYYLSTNRPLLVHHVKMPVGKIGVFLDYDKGIVSFHDAADGSLLCSLAPSTFSFPLKPFRCVDAAYWEPSGDVLLMEVTGLIRG</sequence>
<dbReference type="Ensembl" id="ENSMLUT00000028993.1">
    <property type="protein sequence ID" value="ENSMLUP00000016514.1"/>
    <property type="gene ID" value="ENSMLUG00000023565.1"/>
</dbReference>
<keyword evidence="1" id="KW-0479">Metal-binding</keyword>
<evidence type="ECO:0000256" key="2">
    <source>
        <dbReference type="ARBA" id="ARBA00022771"/>
    </source>
</evidence>
<dbReference type="OMA" id="VMEKEAN"/>
<dbReference type="PANTHER" id="PTHR24103">
    <property type="entry name" value="E3 UBIQUITIN-PROTEIN LIGASE TRIM"/>
    <property type="match status" value="1"/>
</dbReference>
<feature type="domain" description="RING-type" evidence="6">
    <location>
        <begin position="16"/>
        <end position="57"/>
    </location>
</feature>
<name>G1PYI2_MYOLU</name>
<dbReference type="InterPro" id="IPR013320">
    <property type="entry name" value="ConA-like_dom_sf"/>
</dbReference>
<dbReference type="PROSITE" id="PS00518">
    <property type="entry name" value="ZF_RING_1"/>
    <property type="match status" value="1"/>
</dbReference>
<dbReference type="SUPFAM" id="SSF57845">
    <property type="entry name" value="B-box zinc-binding domain"/>
    <property type="match status" value="1"/>
</dbReference>
<dbReference type="HOGENOM" id="CLU_013137_0_3_1"/>
<dbReference type="PROSITE" id="PS50119">
    <property type="entry name" value="ZF_BBOX"/>
    <property type="match status" value="1"/>
</dbReference>
<proteinExistence type="predicted"/>
<evidence type="ECO:0000313" key="9">
    <source>
        <dbReference type="Ensembl" id="ENSMLUP00000016514.1"/>
    </source>
</evidence>
<evidence type="ECO:0000256" key="3">
    <source>
        <dbReference type="ARBA" id="ARBA00022833"/>
    </source>
</evidence>
<dbReference type="PRINTS" id="PR01407">
    <property type="entry name" value="BUTYPHLNCDUF"/>
</dbReference>
<evidence type="ECO:0000259" key="7">
    <source>
        <dbReference type="PROSITE" id="PS50119"/>
    </source>
</evidence>
<evidence type="ECO:0000256" key="1">
    <source>
        <dbReference type="ARBA" id="ARBA00022723"/>
    </source>
</evidence>
<dbReference type="EMBL" id="AAPE02025348">
    <property type="status" value="NOT_ANNOTATED_CDS"/>
    <property type="molecule type" value="Genomic_DNA"/>
</dbReference>
<dbReference type="Pfam" id="PF00622">
    <property type="entry name" value="SPRY"/>
    <property type="match status" value="1"/>
</dbReference>
<evidence type="ECO:0000313" key="10">
    <source>
        <dbReference type="Proteomes" id="UP000001074"/>
    </source>
</evidence>
<dbReference type="PROSITE" id="PS50188">
    <property type="entry name" value="B302_SPRY"/>
    <property type="match status" value="1"/>
</dbReference>